<dbReference type="AlphaFoldDB" id="A0A7U8GRP8"/>
<comment type="caution">
    <text evidence="2">The sequence shown here is derived from an EMBL/GenBank/DDBJ whole genome shotgun (WGS) entry which is preliminary data.</text>
</comment>
<evidence type="ECO:0000313" key="2">
    <source>
        <dbReference type="EMBL" id="EAR60370.1"/>
    </source>
</evidence>
<dbReference type="Proteomes" id="UP000002171">
    <property type="component" value="Unassembled WGS sequence"/>
</dbReference>
<organism evidence="2 3">
    <name type="scientific">Neptuniibacter caesariensis</name>
    <dbReference type="NCBI Taxonomy" id="207954"/>
    <lineage>
        <taxon>Bacteria</taxon>
        <taxon>Pseudomonadati</taxon>
        <taxon>Pseudomonadota</taxon>
        <taxon>Gammaproteobacteria</taxon>
        <taxon>Oceanospirillales</taxon>
        <taxon>Oceanospirillaceae</taxon>
        <taxon>Neptuniibacter</taxon>
    </lineage>
</organism>
<gene>
    <name evidence="2" type="ORF">MED92_00859</name>
</gene>
<sequence>MIEEQGKVVEIDATGVWVETVRQSACASCAARNGCGQKLLASAGQGKRFIFRVNNPDDIIVHENDDVLLGIEEGAFLRATLFMYLIPLLALFVGAVIGNYLFVNEIATIVFSFLALTLSFVFVRYGSQPLFRSYRYQPVLMKVI</sequence>
<dbReference type="PIRSF" id="PIRSF004923">
    <property type="entry name" value="RseC"/>
    <property type="match status" value="1"/>
</dbReference>
<dbReference type="RefSeq" id="WP_007022253.1">
    <property type="nucleotide sequence ID" value="NZ_CH724127.1"/>
</dbReference>
<protein>
    <submittedName>
        <fullName evidence="2">Positive regulator for alginate biosynthesis MucC</fullName>
    </submittedName>
</protein>
<keyword evidence="1" id="KW-1133">Transmembrane helix</keyword>
<dbReference type="PANTHER" id="PTHR35867">
    <property type="entry name" value="PROTEIN RSEC"/>
    <property type="match status" value="1"/>
</dbReference>
<keyword evidence="3" id="KW-1185">Reference proteome</keyword>
<feature type="transmembrane region" description="Helical" evidence="1">
    <location>
        <begin position="106"/>
        <end position="125"/>
    </location>
</feature>
<feature type="transmembrane region" description="Helical" evidence="1">
    <location>
        <begin position="81"/>
        <end position="100"/>
    </location>
</feature>
<dbReference type="InterPro" id="IPR026268">
    <property type="entry name" value="RseC"/>
</dbReference>
<dbReference type="PANTHER" id="PTHR35867:SF1">
    <property type="entry name" value="PROTEIN RSEC"/>
    <property type="match status" value="1"/>
</dbReference>
<proteinExistence type="predicted"/>
<keyword evidence="1" id="KW-0812">Transmembrane</keyword>
<dbReference type="OrthoDB" id="9795854at2"/>
<reference evidence="2 3" key="1">
    <citation type="submission" date="2006-02" db="EMBL/GenBank/DDBJ databases">
        <authorList>
            <person name="Pinhassi J."/>
            <person name="Pedros-Alio C."/>
            <person name="Ferriera S."/>
            <person name="Johnson J."/>
            <person name="Kravitz S."/>
            <person name="Halpern A."/>
            <person name="Remington K."/>
            <person name="Beeson K."/>
            <person name="Tran B."/>
            <person name="Rogers Y.-H."/>
            <person name="Friedman R."/>
            <person name="Venter J.C."/>
        </authorList>
    </citation>
    <scope>NUCLEOTIDE SEQUENCE [LARGE SCALE GENOMIC DNA]</scope>
    <source>
        <strain evidence="2 3">MED92</strain>
    </source>
</reference>
<dbReference type="Pfam" id="PF04246">
    <property type="entry name" value="RseC_MucC"/>
    <property type="match status" value="1"/>
</dbReference>
<evidence type="ECO:0000313" key="3">
    <source>
        <dbReference type="Proteomes" id="UP000002171"/>
    </source>
</evidence>
<accession>A0A7U8GRP8</accession>
<evidence type="ECO:0000256" key="1">
    <source>
        <dbReference type="SAM" id="Phobius"/>
    </source>
</evidence>
<dbReference type="EMBL" id="AAOW01000018">
    <property type="protein sequence ID" value="EAR60370.1"/>
    <property type="molecule type" value="Genomic_DNA"/>
</dbReference>
<name>A0A7U8GRP8_NEPCE</name>
<keyword evidence="1" id="KW-0472">Membrane</keyword>
<dbReference type="InterPro" id="IPR007359">
    <property type="entry name" value="SigmaE_reg_RseC_MucC"/>
</dbReference>